<dbReference type="Proteomes" id="UP001341840">
    <property type="component" value="Unassembled WGS sequence"/>
</dbReference>
<evidence type="ECO:0000313" key="2">
    <source>
        <dbReference type="EMBL" id="MED6116639.1"/>
    </source>
</evidence>
<organism evidence="2 3">
    <name type="scientific">Stylosanthes scabra</name>
    <dbReference type="NCBI Taxonomy" id="79078"/>
    <lineage>
        <taxon>Eukaryota</taxon>
        <taxon>Viridiplantae</taxon>
        <taxon>Streptophyta</taxon>
        <taxon>Embryophyta</taxon>
        <taxon>Tracheophyta</taxon>
        <taxon>Spermatophyta</taxon>
        <taxon>Magnoliopsida</taxon>
        <taxon>eudicotyledons</taxon>
        <taxon>Gunneridae</taxon>
        <taxon>Pentapetalae</taxon>
        <taxon>rosids</taxon>
        <taxon>fabids</taxon>
        <taxon>Fabales</taxon>
        <taxon>Fabaceae</taxon>
        <taxon>Papilionoideae</taxon>
        <taxon>50 kb inversion clade</taxon>
        <taxon>dalbergioids sensu lato</taxon>
        <taxon>Dalbergieae</taxon>
        <taxon>Pterocarpus clade</taxon>
        <taxon>Stylosanthes</taxon>
    </lineage>
</organism>
<keyword evidence="3" id="KW-1185">Reference proteome</keyword>
<accession>A0ABU6QY85</accession>
<evidence type="ECO:0000313" key="3">
    <source>
        <dbReference type="Proteomes" id="UP001341840"/>
    </source>
</evidence>
<evidence type="ECO:0000256" key="1">
    <source>
        <dbReference type="SAM" id="MobiDB-lite"/>
    </source>
</evidence>
<gene>
    <name evidence="2" type="ORF">PIB30_102113</name>
</gene>
<protein>
    <submittedName>
        <fullName evidence="2">Uncharacterized protein</fullName>
    </submittedName>
</protein>
<sequence length="100" mass="12179">MDKMDHQLNFLCNTNQFINEDLLYPYQQIELTMREMQGRGIPVTIDNLRINRIRAEEMRKERERYQKILEEAAAQKEREQNKGKTRREEEDSEEESEDED</sequence>
<comment type="caution">
    <text evidence="2">The sequence shown here is derived from an EMBL/GenBank/DDBJ whole genome shotgun (WGS) entry which is preliminary data.</text>
</comment>
<reference evidence="2 3" key="1">
    <citation type="journal article" date="2023" name="Plants (Basel)">
        <title>Bridging the Gap: Combining Genomics and Transcriptomics Approaches to Understand Stylosanthes scabra, an Orphan Legume from the Brazilian Caatinga.</title>
        <authorList>
            <person name="Ferreira-Neto J.R.C."/>
            <person name="da Silva M.D."/>
            <person name="Binneck E."/>
            <person name="de Melo N.F."/>
            <person name="da Silva R.H."/>
            <person name="de Melo A.L.T.M."/>
            <person name="Pandolfi V."/>
            <person name="Bustamante F.O."/>
            <person name="Brasileiro-Vidal A.C."/>
            <person name="Benko-Iseppon A.M."/>
        </authorList>
    </citation>
    <scope>NUCLEOTIDE SEQUENCE [LARGE SCALE GENOMIC DNA]</scope>
    <source>
        <tissue evidence="2">Leaves</tissue>
    </source>
</reference>
<dbReference type="EMBL" id="JASCZI010003094">
    <property type="protein sequence ID" value="MED6116639.1"/>
    <property type="molecule type" value="Genomic_DNA"/>
</dbReference>
<proteinExistence type="predicted"/>
<feature type="region of interest" description="Disordered" evidence="1">
    <location>
        <begin position="66"/>
        <end position="100"/>
    </location>
</feature>
<feature type="compositionally biased region" description="Basic and acidic residues" evidence="1">
    <location>
        <begin position="66"/>
        <end position="89"/>
    </location>
</feature>
<feature type="compositionally biased region" description="Acidic residues" evidence="1">
    <location>
        <begin position="90"/>
        <end position="100"/>
    </location>
</feature>
<name>A0ABU6QY85_9FABA</name>